<dbReference type="InterPro" id="IPR011990">
    <property type="entry name" value="TPR-like_helical_dom_sf"/>
</dbReference>
<feature type="region of interest" description="Disordered" evidence="1">
    <location>
        <begin position="240"/>
        <end position="265"/>
    </location>
</feature>
<dbReference type="AlphaFoldDB" id="A0A5B8FHF4"/>
<feature type="compositionally biased region" description="Low complexity" evidence="1">
    <location>
        <begin position="245"/>
        <end position="265"/>
    </location>
</feature>
<dbReference type="RefSeq" id="WP_138573095.1">
    <property type="nucleotide sequence ID" value="NZ_CP040818.1"/>
</dbReference>
<protein>
    <recommendedName>
        <fullName evidence="5">Tetratricopeptide repeat protein</fullName>
    </recommendedName>
</protein>
<evidence type="ECO:0000313" key="4">
    <source>
        <dbReference type="Proteomes" id="UP000305888"/>
    </source>
</evidence>
<keyword evidence="4" id="KW-1185">Reference proteome</keyword>
<evidence type="ECO:0000256" key="2">
    <source>
        <dbReference type="SAM" id="SignalP"/>
    </source>
</evidence>
<evidence type="ECO:0008006" key="5">
    <source>
        <dbReference type="Google" id="ProtNLM"/>
    </source>
</evidence>
<dbReference type="Gene3D" id="1.25.40.10">
    <property type="entry name" value="Tetratricopeptide repeat domain"/>
    <property type="match status" value="1"/>
</dbReference>
<evidence type="ECO:0000313" key="3">
    <source>
        <dbReference type="EMBL" id="QDL92351.1"/>
    </source>
</evidence>
<dbReference type="KEGG" id="ppru:FDP22_11540"/>
<keyword evidence="2" id="KW-0732">Signal</keyword>
<dbReference type="SUPFAM" id="SSF48452">
    <property type="entry name" value="TPR-like"/>
    <property type="match status" value="1"/>
</dbReference>
<feature type="signal peptide" evidence="2">
    <location>
        <begin position="1"/>
        <end position="18"/>
    </location>
</feature>
<dbReference type="Proteomes" id="UP000305888">
    <property type="component" value="Chromosome"/>
</dbReference>
<evidence type="ECO:0000256" key="1">
    <source>
        <dbReference type="SAM" id="MobiDB-lite"/>
    </source>
</evidence>
<sequence>MRSSLKTALLALALVASAGSTLLAQSAVQVPDRELEALRYYYRQSDTDAVQAEIRRLQEKYPGWAPPTDMDSLFTGGPNAGAVWDLLGSGQVQRARAQLDSLHENYPDWTPPDDLVQAVAVAEAQQEITRAYNAANYSGVVSVATATPAIVSCERVNNAWLLGDAYGELKRVGEAVAVWRGVIDTCSDSDLAIPTLEKANAYTTEAQLRGLFADATRKYPDDKEELDALLERLMAGRKFPAGSDTASTARSAAASPRQSAAQTRASRAAAASAAAASAITSAAQAGDWSTCVAESMTPATAEIRAQRAWCLYNMDRPTEALVGFEDALTQGIPADQARDVRFGIALAYLKMNMAEEASQVASTADFSDEQRRQIEASIIEQRAFRAYEGEEYAVAVSYLDAYERLMGGTRRDLETLKAYALLNSGRRIPAQDIFRRLDSTLSTPESRNGLEASGAVFIPY</sequence>
<proteinExistence type="predicted"/>
<gene>
    <name evidence="3" type="ORF">FDP22_11540</name>
</gene>
<reference evidence="3 4" key="1">
    <citation type="submission" date="2019-06" db="EMBL/GenBank/DDBJ databases">
        <title>Genome sequence of Rhodobacteraceae bacterium D4M1.</title>
        <authorList>
            <person name="Cao J."/>
        </authorList>
    </citation>
    <scope>NUCLEOTIDE SEQUENCE [LARGE SCALE GENOMIC DNA]</scope>
    <source>
        <strain evidence="3 4">D4M1</strain>
    </source>
</reference>
<dbReference type="EMBL" id="CP040818">
    <property type="protein sequence ID" value="QDL92351.1"/>
    <property type="molecule type" value="Genomic_DNA"/>
</dbReference>
<name>A0A5B8FHF4_9RHOB</name>
<accession>A0A5B8FHF4</accession>
<dbReference type="OrthoDB" id="7324591at2"/>
<feature type="chain" id="PRO_5022824124" description="Tetratricopeptide repeat protein" evidence="2">
    <location>
        <begin position="19"/>
        <end position="460"/>
    </location>
</feature>
<organism evidence="3 4">
    <name type="scientific">Paroceanicella profunda</name>
    <dbReference type="NCBI Taxonomy" id="2579971"/>
    <lineage>
        <taxon>Bacteria</taxon>
        <taxon>Pseudomonadati</taxon>
        <taxon>Pseudomonadota</taxon>
        <taxon>Alphaproteobacteria</taxon>
        <taxon>Rhodobacterales</taxon>
        <taxon>Paracoccaceae</taxon>
        <taxon>Paroceanicella</taxon>
    </lineage>
</organism>